<protein>
    <submittedName>
        <fullName evidence="3">CPCC family cysteine-rich protein</fullName>
    </submittedName>
</protein>
<dbReference type="Pfam" id="PF14206">
    <property type="entry name" value="Cys_rich_CPCC"/>
    <property type="match status" value="1"/>
</dbReference>
<dbReference type="InterPro" id="IPR025983">
    <property type="entry name" value="Cys_rich_CPCC"/>
</dbReference>
<dbReference type="EMBL" id="CP109546">
    <property type="protein sequence ID" value="WTZ11146.1"/>
    <property type="molecule type" value="Genomic_DNA"/>
</dbReference>
<evidence type="ECO:0000256" key="1">
    <source>
        <dbReference type="SAM" id="MobiDB-lite"/>
    </source>
</evidence>
<accession>A0AAU3I3L9</accession>
<name>A0AAU3I3L9_9ACTN</name>
<dbReference type="AlphaFoldDB" id="A0AAU3I3L9"/>
<sequence length="113" mass="12289">MVFADVIGRAENGPYRCPCCGFVTLAERAMYEICPVCFWEDDGQDDHDADECRGGPNGQLSLTEARRNFEAAGACSGRLSPQVRAPRPEEHPDIAPHYGTGVLYPGTPSSDQN</sequence>
<feature type="region of interest" description="Disordered" evidence="1">
    <location>
        <begin position="79"/>
        <end position="113"/>
    </location>
</feature>
<organism evidence="3">
    <name type="scientific">Streptomyces sp. NBC_01393</name>
    <dbReference type="NCBI Taxonomy" id="2903851"/>
    <lineage>
        <taxon>Bacteria</taxon>
        <taxon>Bacillati</taxon>
        <taxon>Actinomycetota</taxon>
        <taxon>Actinomycetes</taxon>
        <taxon>Kitasatosporales</taxon>
        <taxon>Streptomycetaceae</taxon>
        <taxon>Streptomyces</taxon>
    </lineage>
</organism>
<evidence type="ECO:0000259" key="2">
    <source>
        <dbReference type="Pfam" id="PF14206"/>
    </source>
</evidence>
<proteinExistence type="predicted"/>
<reference evidence="3" key="1">
    <citation type="submission" date="2022-10" db="EMBL/GenBank/DDBJ databases">
        <title>The complete genomes of actinobacterial strains from the NBC collection.</title>
        <authorList>
            <person name="Joergensen T.S."/>
            <person name="Alvarez Arevalo M."/>
            <person name="Sterndorff E.B."/>
            <person name="Faurdal D."/>
            <person name="Vuksanovic O."/>
            <person name="Mourched A.-S."/>
            <person name="Charusanti P."/>
            <person name="Shaw S."/>
            <person name="Blin K."/>
            <person name="Weber T."/>
        </authorList>
    </citation>
    <scope>NUCLEOTIDE SEQUENCE</scope>
    <source>
        <strain evidence="3">NBC_01393</strain>
    </source>
</reference>
<feature type="domain" description="Cysteine-rich CPCC" evidence="2">
    <location>
        <begin position="15"/>
        <end position="90"/>
    </location>
</feature>
<evidence type="ECO:0000313" key="3">
    <source>
        <dbReference type="EMBL" id="WTZ11146.1"/>
    </source>
</evidence>
<gene>
    <name evidence="3" type="ORF">OG699_26105</name>
</gene>